<dbReference type="AlphaFoldDB" id="A0A8J3AA27"/>
<comment type="subunit">
    <text evidence="2">Homohexamer.</text>
</comment>
<dbReference type="InterPro" id="IPR015867">
    <property type="entry name" value="N-reg_PII/ATP_PRibTrfase_C"/>
</dbReference>
<protein>
    <recommendedName>
        <fullName evidence="3 5">GTP cyclohydrolase 1 type 2 homolog</fullName>
    </recommendedName>
</protein>
<dbReference type="OrthoDB" id="9795763at2"/>
<dbReference type="Pfam" id="PF01784">
    <property type="entry name" value="DUF34_NIF3"/>
    <property type="match status" value="1"/>
</dbReference>
<dbReference type="Proteomes" id="UP000650511">
    <property type="component" value="Unassembled WGS sequence"/>
</dbReference>
<dbReference type="InterPro" id="IPR002678">
    <property type="entry name" value="DUF34/NIF3"/>
</dbReference>
<dbReference type="PANTHER" id="PTHR13799">
    <property type="entry name" value="NGG1 INTERACTING FACTOR 3"/>
    <property type="match status" value="1"/>
</dbReference>
<proteinExistence type="inferred from homology"/>
<feature type="binding site" evidence="6">
    <location>
        <position position="105"/>
    </location>
    <ligand>
        <name>a divalent metal cation</name>
        <dbReference type="ChEBI" id="CHEBI:60240"/>
        <label>1</label>
    </ligand>
</feature>
<keyword evidence="8" id="KW-1185">Reference proteome</keyword>
<evidence type="ECO:0000256" key="3">
    <source>
        <dbReference type="ARBA" id="ARBA00022112"/>
    </source>
</evidence>
<dbReference type="EMBL" id="BMHA01000011">
    <property type="protein sequence ID" value="GGI08366.1"/>
    <property type="molecule type" value="Genomic_DNA"/>
</dbReference>
<sequence>MRETVGDWLALLHERYPPAEAMRWDAVGLQVGDPAWPVARVLVSLDVTGAVVAEAAREPDTLVVAHHPLLFRPLTALTPATASGRTALAAARVGVAVAAAHTNLDVARDGAGTSDPVVRALGLRDVRPLTTELREADELKLVTFVPPEALDRVLDAVTAAGAGRIGDYERCSFRMRGTGTFRPLPGSDPYSGEGVGRDAAEEEWRLEVVLPRRRAGAVVAALHAAHPYEQAAYDLHPLLAGAEVGLGRVGVLQETTSLEALAAIVRERLPAPHLRYAGDPDRPVRTVAVVGGAGDGHLGDALRAGADVYVTGDLRHHVTLDALEQGLALIDAGHHATEVAALPAWIERLSTAADGRGLVAPVIASTTPTTTWR</sequence>
<dbReference type="InterPro" id="IPR017221">
    <property type="entry name" value="DUF34/NIF3_bac"/>
</dbReference>
<dbReference type="SUPFAM" id="SSF102705">
    <property type="entry name" value="NIF3 (NGG1p interacting factor 3)-like"/>
    <property type="match status" value="1"/>
</dbReference>
<reference evidence="7" key="1">
    <citation type="journal article" date="2014" name="Int. J. Syst. Evol. Microbiol.">
        <title>Complete genome sequence of Corynebacterium casei LMG S-19264T (=DSM 44701T), isolated from a smear-ripened cheese.</title>
        <authorList>
            <consortium name="US DOE Joint Genome Institute (JGI-PGF)"/>
            <person name="Walter F."/>
            <person name="Albersmeier A."/>
            <person name="Kalinowski J."/>
            <person name="Ruckert C."/>
        </authorList>
    </citation>
    <scope>NUCLEOTIDE SEQUENCE</scope>
    <source>
        <strain evidence="7">CGMCC 1.14988</strain>
    </source>
</reference>
<evidence type="ECO:0000256" key="2">
    <source>
        <dbReference type="ARBA" id="ARBA00011643"/>
    </source>
</evidence>
<dbReference type="GO" id="GO:0005737">
    <property type="term" value="C:cytoplasm"/>
    <property type="evidence" value="ECO:0007669"/>
    <property type="project" value="TreeGrafter"/>
</dbReference>
<feature type="binding site" evidence="6">
    <location>
        <position position="66"/>
    </location>
    <ligand>
        <name>a divalent metal cation</name>
        <dbReference type="ChEBI" id="CHEBI:60240"/>
        <label>1</label>
    </ligand>
</feature>
<evidence type="ECO:0000256" key="5">
    <source>
        <dbReference type="PIRNR" id="PIRNR037489"/>
    </source>
</evidence>
<name>A0A8J3AA27_9ACTN</name>
<dbReference type="PANTHER" id="PTHR13799:SF14">
    <property type="entry name" value="GTP CYCLOHYDROLASE 1 TYPE 2 HOMOLOG"/>
    <property type="match status" value="1"/>
</dbReference>
<dbReference type="NCBIfam" id="TIGR00486">
    <property type="entry name" value="YbgI_SA1388"/>
    <property type="match status" value="1"/>
</dbReference>
<comment type="similarity">
    <text evidence="1 5">Belongs to the GTP cyclohydrolase I type 2/NIF3 family.</text>
</comment>
<feature type="binding site" evidence="6">
    <location>
        <position position="338"/>
    </location>
    <ligand>
        <name>a divalent metal cation</name>
        <dbReference type="ChEBI" id="CHEBI:60240"/>
        <label>1</label>
    </ligand>
</feature>
<dbReference type="Gene3D" id="3.30.70.120">
    <property type="match status" value="1"/>
</dbReference>
<dbReference type="FunFam" id="3.40.1390.30:FF:000001">
    <property type="entry name" value="GTP cyclohydrolase 1 type 2"/>
    <property type="match status" value="1"/>
</dbReference>
<accession>A0A8J3AA27</accession>
<comment type="caution">
    <text evidence="7">The sequence shown here is derived from an EMBL/GenBank/DDBJ whole genome shotgun (WGS) entry which is preliminary data.</text>
</comment>
<evidence type="ECO:0000313" key="7">
    <source>
        <dbReference type="EMBL" id="GGI08366.1"/>
    </source>
</evidence>
<reference evidence="7" key="2">
    <citation type="submission" date="2020-09" db="EMBL/GenBank/DDBJ databases">
        <authorList>
            <person name="Sun Q."/>
            <person name="Zhou Y."/>
        </authorList>
    </citation>
    <scope>NUCLEOTIDE SEQUENCE</scope>
    <source>
        <strain evidence="7">CGMCC 1.14988</strain>
    </source>
</reference>
<evidence type="ECO:0000256" key="6">
    <source>
        <dbReference type="PIRSR" id="PIRSR602678-1"/>
    </source>
</evidence>
<feature type="binding site" evidence="6">
    <location>
        <position position="334"/>
    </location>
    <ligand>
        <name>a divalent metal cation</name>
        <dbReference type="ChEBI" id="CHEBI:60240"/>
        <label>1</label>
    </ligand>
</feature>
<keyword evidence="4 5" id="KW-0479">Metal-binding</keyword>
<evidence type="ECO:0000256" key="1">
    <source>
        <dbReference type="ARBA" id="ARBA00006964"/>
    </source>
</evidence>
<evidence type="ECO:0000313" key="8">
    <source>
        <dbReference type="Proteomes" id="UP000650511"/>
    </source>
</evidence>
<dbReference type="InterPro" id="IPR036069">
    <property type="entry name" value="DUF34/NIF3_sf"/>
</dbReference>
<feature type="binding site" evidence="6">
    <location>
        <position position="67"/>
    </location>
    <ligand>
        <name>a divalent metal cation</name>
        <dbReference type="ChEBI" id="CHEBI:60240"/>
        <label>1</label>
    </ligand>
</feature>
<gene>
    <name evidence="7" type="ORF">GCM10011354_28730</name>
</gene>
<organism evidence="7 8">
    <name type="scientific">Egicoccus halophilus</name>
    <dbReference type="NCBI Taxonomy" id="1670830"/>
    <lineage>
        <taxon>Bacteria</taxon>
        <taxon>Bacillati</taxon>
        <taxon>Actinomycetota</taxon>
        <taxon>Nitriliruptoria</taxon>
        <taxon>Egicoccales</taxon>
        <taxon>Egicoccaceae</taxon>
        <taxon>Egicoccus</taxon>
    </lineage>
</organism>
<dbReference type="RefSeq" id="WP_130650124.1">
    <property type="nucleotide sequence ID" value="NZ_BMHA01000011.1"/>
</dbReference>
<dbReference type="GO" id="GO:0046872">
    <property type="term" value="F:metal ion binding"/>
    <property type="evidence" value="ECO:0007669"/>
    <property type="project" value="UniProtKB-UniRule"/>
</dbReference>
<dbReference type="PIRSF" id="PIRSF037489">
    <property type="entry name" value="UCP037489_NIF3_YqfO"/>
    <property type="match status" value="1"/>
</dbReference>
<dbReference type="Gene3D" id="3.40.1390.30">
    <property type="entry name" value="NIF3 (NGG1p interacting factor 3)-like"/>
    <property type="match status" value="1"/>
</dbReference>
<evidence type="ECO:0000256" key="4">
    <source>
        <dbReference type="ARBA" id="ARBA00022723"/>
    </source>
</evidence>